<accession>I2B5E9</accession>
<organism evidence="2 3">
    <name type="scientific">Shimwellia blattae (strain ATCC 29907 / DSM 4481 / JCM 1650 / NBRC 105725 / CDC 9005-74)</name>
    <name type="common">Escherichia blattae</name>
    <dbReference type="NCBI Taxonomy" id="630626"/>
    <lineage>
        <taxon>Bacteria</taxon>
        <taxon>Pseudomonadati</taxon>
        <taxon>Pseudomonadota</taxon>
        <taxon>Gammaproteobacteria</taxon>
        <taxon>Enterobacterales</taxon>
        <taxon>Enterobacteriaceae</taxon>
        <taxon>Shimwellia</taxon>
    </lineage>
</organism>
<dbReference type="EMBL" id="CP001560">
    <property type="protein sequence ID" value="AFJ45753.1"/>
    <property type="molecule type" value="Genomic_DNA"/>
</dbReference>
<reference evidence="2 3" key="1">
    <citation type="journal article" date="2012" name="J. Bacteriol.">
        <title>Complete genome sequence of the B12-producing Shimwellia blattae strain DSM 4481, isolated from a cockroach.</title>
        <authorList>
            <person name="Brzuszkiewicz E."/>
            <person name="Waschkowitz T."/>
            <person name="Wiezer A."/>
            <person name="Daniel R."/>
        </authorList>
    </citation>
    <scope>NUCLEOTIDE SEQUENCE [LARGE SCALE GENOMIC DNA]</scope>
    <source>
        <strain evidence="3">ATCC 29907 / DSM 4481 / JCM 1650 / NBRC 105725 / CDC 9005-74</strain>
    </source>
</reference>
<dbReference type="KEGG" id="ebt:EBL_c06280"/>
<dbReference type="OrthoDB" id="9964028at2"/>
<name>I2B5E9_SHIBC</name>
<feature type="signal peptide" evidence="1">
    <location>
        <begin position="1"/>
        <end position="19"/>
    </location>
</feature>
<keyword evidence="1" id="KW-0732">Signal</keyword>
<evidence type="ECO:0000256" key="1">
    <source>
        <dbReference type="SAM" id="SignalP"/>
    </source>
</evidence>
<gene>
    <name evidence="2" type="ordered locus">EBL_c06280</name>
</gene>
<protein>
    <recommendedName>
        <fullName evidence="4">Lipoprotein</fullName>
    </recommendedName>
</protein>
<evidence type="ECO:0000313" key="2">
    <source>
        <dbReference type="EMBL" id="AFJ45753.1"/>
    </source>
</evidence>
<dbReference type="HOGENOM" id="CLU_2182132_0_0_6"/>
<keyword evidence="3" id="KW-1185">Reference proteome</keyword>
<evidence type="ECO:0008006" key="4">
    <source>
        <dbReference type="Google" id="ProtNLM"/>
    </source>
</evidence>
<dbReference type="eggNOG" id="ENOG502ZVSA">
    <property type="taxonomic scope" value="Bacteria"/>
</dbReference>
<feature type="chain" id="PRO_5003655968" description="Lipoprotein" evidence="1">
    <location>
        <begin position="20"/>
        <end position="111"/>
    </location>
</feature>
<dbReference type="AlphaFoldDB" id="I2B5E9"/>
<proteinExistence type="predicted"/>
<dbReference type="Proteomes" id="UP000001955">
    <property type="component" value="Chromosome"/>
</dbReference>
<evidence type="ECO:0000313" key="3">
    <source>
        <dbReference type="Proteomes" id="UP000001955"/>
    </source>
</evidence>
<sequence>MKKKLFCIVLLSMTGSASAVATCPDGKSAITKPGYFGVLNVENYNVVNSATKPQDNEKLSALLSENAAIEIPSGVEVCIKDAAFQWYRTQITIPGKHGAYWVPDNALNKIK</sequence>
<dbReference type="RefSeq" id="WP_014715805.1">
    <property type="nucleotide sequence ID" value="NC_017910.1"/>
</dbReference>